<protein>
    <submittedName>
        <fullName evidence="2">Uncharacterized protein</fullName>
    </submittedName>
</protein>
<dbReference type="EMBL" id="LNYZ01000013">
    <property type="protein sequence ID" value="KTD77443.1"/>
    <property type="molecule type" value="Genomic_DNA"/>
</dbReference>
<dbReference type="EMBL" id="UGOY01000001">
    <property type="protein sequence ID" value="STY22702.1"/>
    <property type="molecule type" value="Genomic_DNA"/>
</dbReference>
<sequence length="114" mass="13418">MKIETYKEKFVELTEQAMQFSSHYKSIAELQKEITLLSNEAVVFYKTNSDHKESDYQLRIDIFLEFDNFLKCLKKDFEPQNQANNKSSFFKKLKQAKKANTYESIPSLESSVTL</sequence>
<dbReference type="AlphaFoldDB" id="A0A378L9V2"/>
<keyword evidence="3" id="KW-1185">Reference proteome</keyword>
<reference evidence="2 4" key="2">
    <citation type="submission" date="2018-06" db="EMBL/GenBank/DDBJ databases">
        <authorList>
            <consortium name="Pathogen Informatics"/>
            <person name="Doyle S."/>
        </authorList>
    </citation>
    <scope>NUCLEOTIDE SEQUENCE [LARGE SCALE GENOMIC DNA]</scope>
    <source>
        <strain evidence="2 4">NCTC11991</strain>
    </source>
</reference>
<dbReference type="OrthoDB" id="5653448at2"/>
<dbReference type="STRING" id="460.Lstg_1800"/>
<reference evidence="1 3" key="1">
    <citation type="submission" date="2015-11" db="EMBL/GenBank/DDBJ databases">
        <title>Genomic analysis of 38 Legionella species identifies large and diverse effector repertoires.</title>
        <authorList>
            <person name="Burstein D."/>
            <person name="Amaro F."/>
            <person name="Zusman T."/>
            <person name="Lifshitz Z."/>
            <person name="Cohen O."/>
            <person name="Gilbert J.A."/>
            <person name="Pupko T."/>
            <person name="Shuman H.A."/>
            <person name="Segal G."/>
        </authorList>
    </citation>
    <scope>NUCLEOTIDE SEQUENCE [LARGE SCALE GENOMIC DNA]</scope>
    <source>
        <strain evidence="1 3">SC-18-C9</strain>
    </source>
</reference>
<accession>A0A378L9V2</accession>
<name>A0A378L9V2_9GAMM</name>
<dbReference type="Proteomes" id="UP000054820">
    <property type="component" value="Unassembled WGS sequence"/>
</dbReference>
<evidence type="ECO:0000313" key="4">
    <source>
        <dbReference type="Proteomes" id="UP000255110"/>
    </source>
</evidence>
<dbReference type="Proteomes" id="UP000255110">
    <property type="component" value="Unassembled WGS sequence"/>
</dbReference>
<evidence type="ECO:0000313" key="2">
    <source>
        <dbReference type="EMBL" id="STY22702.1"/>
    </source>
</evidence>
<proteinExistence type="predicted"/>
<dbReference type="RefSeq" id="WP_058477348.1">
    <property type="nucleotide sequence ID" value="NZ_CAAAIO010000018.1"/>
</dbReference>
<gene>
    <name evidence="1" type="ORF">Lstg_1800</name>
    <name evidence="2" type="ORF">NCTC11991_01292</name>
</gene>
<organism evidence="2 4">
    <name type="scientific">Legionella steigerwaltii</name>
    <dbReference type="NCBI Taxonomy" id="460"/>
    <lineage>
        <taxon>Bacteria</taxon>
        <taxon>Pseudomonadati</taxon>
        <taxon>Pseudomonadota</taxon>
        <taxon>Gammaproteobacteria</taxon>
        <taxon>Legionellales</taxon>
        <taxon>Legionellaceae</taxon>
        <taxon>Legionella</taxon>
    </lineage>
</organism>
<evidence type="ECO:0000313" key="1">
    <source>
        <dbReference type="EMBL" id="KTD77443.1"/>
    </source>
</evidence>
<evidence type="ECO:0000313" key="3">
    <source>
        <dbReference type="Proteomes" id="UP000054820"/>
    </source>
</evidence>